<organism evidence="2 3">
    <name type="scientific">Williamsia limnetica</name>
    <dbReference type="NCBI Taxonomy" id="882452"/>
    <lineage>
        <taxon>Bacteria</taxon>
        <taxon>Bacillati</taxon>
        <taxon>Actinomycetota</taxon>
        <taxon>Actinomycetes</taxon>
        <taxon>Mycobacteriales</taxon>
        <taxon>Nocardiaceae</taxon>
        <taxon>Williamsia</taxon>
    </lineage>
</organism>
<keyword evidence="1" id="KW-1133">Transmembrane helix</keyword>
<keyword evidence="1" id="KW-0472">Membrane</keyword>
<dbReference type="OrthoDB" id="9854513at2"/>
<dbReference type="AlphaFoldDB" id="A0A318RRI4"/>
<feature type="transmembrane region" description="Helical" evidence="1">
    <location>
        <begin position="77"/>
        <end position="98"/>
    </location>
</feature>
<name>A0A318RRI4_WILLI</name>
<dbReference type="Proteomes" id="UP000247591">
    <property type="component" value="Unassembled WGS sequence"/>
</dbReference>
<evidence type="ECO:0000256" key="1">
    <source>
        <dbReference type="SAM" id="Phobius"/>
    </source>
</evidence>
<comment type="caution">
    <text evidence="2">The sequence shown here is derived from an EMBL/GenBank/DDBJ whole genome shotgun (WGS) entry which is preliminary data.</text>
</comment>
<gene>
    <name evidence="2" type="ORF">DFR67_101237</name>
</gene>
<feature type="transmembrane region" description="Helical" evidence="1">
    <location>
        <begin position="110"/>
        <end position="131"/>
    </location>
</feature>
<protein>
    <submittedName>
        <fullName evidence="2">Uncharacterized protein</fullName>
    </submittedName>
</protein>
<keyword evidence="3" id="KW-1185">Reference proteome</keyword>
<evidence type="ECO:0000313" key="3">
    <source>
        <dbReference type="Proteomes" id="UP000247591"/>
    </source>
</evidence>
<feature type="transmembrane region" description="Helical" evidence="1">
    <location>
        <begin position="13"/>
        <end position="32"/>
    </location>
</feature>
<evidence type="ECO:0000313" key="2">
    <source>
        <dbReference type="EMBL" id="PYE20846.1"/>
    </source>
</evidence>
<sequence>MTEPGHARTVGDAAWWVFIVASLIAGGVTWLAGERYVQFVPPSAVMSGSDMAYSGSYSSFVGVAITEASTGDGTTSWWLNPAFYSLAAFVVVVAASLWEACTYRDVVTAAATVTVPFAALVVLGLATPGVIVDQDLTPVATLALAIVAAGIRGLWKRTLPSTSMQ</sequence>
<feature type="transmembrane region" description="Helical" evidence="1">
    <location>
        <begin position="137"/>
        <end position="155"/>
    </location>
</feature>
<proteinExistence type="predicted"/>
<accession>A0A318RRI4</accession>
<reference evidence="2 3" key="1">
    <citation type="submission" date="2018-06" db="EMBL/GenBank/DDBJ databases">
        <title>Genomic Encyclopedia of Type Strains, Phase IV (KMG-IV): sequencing the most valuable type-strain genomes for metagenomic binning, comparative biology and taxonomic classification.</title>
        <authorList>
            <person name="Goeker M."/>
        </authorList>
    </citation>
    <scope>NUCLEOTIDE SEQUENCE [LARGE SCALE GENOMIC DNA]</scope>
    <source>
        <strain evidence="2 3">DSM 45521</strain>
    </source>
</reference>
<dbReference type="RefSeq" id="WP_110467582.1">
    <property type="nucleotide sequence ID" value="NZ_QJSP01000001.1"/>
</dbReference>
<keyword evidence="1" id="KW-0812">Transmembrane</keyword>
<dbReference type="EMBL" id="QJSP01000001">
    <property type="protein sequence ID" value="PYE20846.1"/>
    <property type="molecule type" value="Genomic_DNA"/>
</dbReference>